<name>A0A8S9TNL4_PHYIN</name>
<proteinExistence type="predicted"/>
<protein>
    <submittedName>
        <fullName evidence="1">Uncharacterized protein</fullName>
    </submittedName>
</protein>
<evidence type="ECO:0000313" key="1">
    <source>
        <dbReference type="EMBL" id="KAF4129583.1"/>
    </source>
</evidence>
<accession>A0A8S9TNL4</accession>
<reference evidence="1" key="1">
    <citation type="submission" date="2020-03" db="EMBL/GenBank/DDBJ databases">
        <title>Hybrid Assembly of Korean Phytophthora infestans isolates.</title>
        <authorList>
            <person name="Prokchorchik M."/>
            <person name="Lee Y."/>
            <person name="Seo J."/>
            <person name="Cho J.-H."/>
            <person name="Park Y.-E."/>
            <person name="Jang D.-C."/>
            <person name="Im J.-S."/>
            <person name="Choi J.-G."/>
            <person name="Park H.-J."/>
            <person name="Lee G.-B."/>
            <person name="Lee Y.-G."/>
            <person name="Hong S.-Y."/>
            <person name="Cho K."/>
            <person name="Sohn K.H."/>
        </authorList>
    </citation>
    <scope>NUCLEOTIDE SEQUENCE</scope>
    <source>
        <strain evidence="1">KR_2_A2</strain>
    </source>
</reference>
<organism evidence="1 2">
    <name type="scientific">Phytophthora infestans</name>
    <name type="common">Potato late blight agent</name>
    <name type="synonym">Botrytis infestans</name>
    <dbReference type="NCBI Taxonomy" id="4787"/>
    <lineage>
        <taxon>Eukaryota</taxon>
        <taxon>Sar</taxon>
        <taxon>Stramenopiles</taxon>
        <taxon>Oomycota</taxon>
        <taxon>Peronosporomycetes</taxon>
        <taxon>Peronosporales</taxon>
        <taxon>Peronosporaceae</taxon>
        <taxon>Phytophthora</taxon>
    </lineage>
</organism>
<dbReference type="EMBL" id="JAACNO010002937">
    <property type="protein sequence ID" value="KAF4129583.1"/>
    <property type="molecule type" value="Genomic_DNA"/>
</dbReference>
<sequence>MREEMVENGLKFLQHPNVQVRAVLCSLVCAILTPQIYSQRRFPSEFRSWRALIAASAASKMRTCSSIRILCSIIHCRICSCCFWNFPMSSER</sequence>
<dbReference type="AlphaFoldDB" id="A0A8S9TNL4"/>
<dbReference type="Proteomes" id="UP000704712">
    <property type="component" value="Unassembled WGS sequence"/>
</dbReference>
<gene>
    <name evidence="1" type="ORF">GN958_ATG21078</name>
</gene>
<comment type="caution">
    <text evidence="1">The sequence shown here is derived from an EMBL/GenBank/DDBJ whole genome shotgun (WGS) entry which is preliminary data.</text>
</comment>
<evidence type="ECO:0000313" key="2">
    <source>
        <dbReference type="Proteomes" id="UP000704712"/>
    </source>
</evidence>